<name>A0A6G9CPH8_RHOER</name>
<gene>
    <name evidence="2" type="ORF">G9444_1372</name>
</gene>
<dbReference type="Proteomes" id="UP000502345">
    <property type="component" value="Chromosome"/>
</dbReference>
<reference evidence="2 3" key="1">
    <citation type="submission" date="2020-03" db="EMBL/GenBank/DDBJ databases">
        <title>Screen low temperature-resistant strains for efficient degradation of petroleum hydrocarbons under the low temperature.</title>
        <authorList>
            <person name="Wang Y."/>
            <person name="Chen J."/>
        </authorList>
    </citation>
    <scope>NUCLEOTIDE SEQUENCE [LARGE SCALE GENOMIC DNA]</scope>
    <source>
        <strain evidence="2 3">KB1</strain>
    </source>
</reference>
<dbReference type="AlphaFoldDB" id="A0A6G9CPH8"/>
<protein>
    <submittedName>
        <fullName evidence="2">Helix-turn-helix domain-containing protein</fullName>
    </submittedName>
</protein>
<dbReference type="Pfam" id="PF12728">
    <property type="entry name" value="HTH_17"/>
    <property type="match status" value="1"/>
</dbReference>
<proteinExistence type="predicted"/>
<dbReference type="RefSeq" id="WP_054187651.1">
    <property type="nucleotide sequence ID" value="NZ_CP050124.1"/>
</dbReference>
<dbReference type="InterPro" id="IPR041657">
    <property type="entry name" value="HTH_17"/>
</dbReference>
<sequence length="63" mass="7486">MSENIDTPWMNVSEAAAYMRRHPVTVRKDLESERLLGYQRKAPNGHWRIHRDDCDRFLRGESS</sequence>
<evidence type="ECO:0000259" key="1">
    <source>
        <dbReference type="Pfam" id="PF12728"/>
    </source>
</evidence>
<evidence type="ECO:0000313" key="3">
    <source>
        <dbReference type="Proteomes" id="UP000502345"/>
    </source>
</evidence>
<dbReference type="EMBL" id="CP050124">
    <property type="protein sequence ID" value="QIP38616.1"/>
    <property type="molecule type" value="Genomic_DNA"/>
</dbReference>
<evidence type="ECO:0000313" key="2">
    <source>
        <dbReference type="EMBL" id="QIP38616.1"/>
    </source>
</evidence>
<accession>A0A6G9CPH8</accession>
<feature type="domain" description="Helix-turn-helix" evidence="1">
    <location>
        <begin position="9"/>
        <end position="60"/>
    </location>
</feature>
<organism evidence="2 3">
    <name type="scientific">Rhodococcus erythropolis</name>
    <name type="common">Arthrobacter picolinophilus</name>
    <dbReference type="NCBI Taxonomy" id="1833"/>
    <lineage>
        <taxon>Bacteria</taxon>
        <taxon>Bacillati</taxon>
        <taxon>Actinomycetota</taxon>
        <taxon>Actinomycetes</taxon>
        <taxon>Mycobacteriales</taxon>
        <taxon>Nocardiaceae</taxon>
        <taxon>Rhodococcus</taxon>
        <taxon>Rhodococcus erythropolis group</taxon>
    </lineage>
</organism>